<evidence type="ECO:0000256" key="5">
    <source>
        <dbReference type="ARBA" id="ARBA00023163"/>
    </source>
</evidence>
<dbReference type="PROSITE" id="PS50949">
    <property type="entry name" value="HTH_GNTR"/>
    <property type="match status" value="1"/>
</dbReference>
<keyword evidence="5" id="KW-0804">Transcription</keyword>
<dbReference type="GO" id="GO:0008483">
    <property type="term" value="F:transaminase activity"/>
    <property type="evidence" value="ECO:0007669"/>
    <property type="project" value="UniProtKB-KW"/>
</dbReference>
<keyword evidence="8" id="KW-1185">Reference proteome</keyword>
<dbReference type="InterPro" id="IPR051446">
    <property type="entry name" value="HTH_trans_reg/aminotransferase"/>
</dbReference>
<dbReference type="EMBL" id="JAXCLW010000003">
    <property type="protein sequence ID" value="MDY0883645.1"/>
    <property type="molecule type" value="Genomic_DNA"/>
</dbReference>
<keyword evidence="2" id="KW-0663">Pyridoxal phosphate</keyword>
<dbReference type="SMART" id="SM00345">
    <property type="entry name" value="HTH_GNTR"/>
    <property type="match status" value="1"/>
</dbReference>
<dbReference type="Pfam" id="PF00392">
    <property type="entry name" value="GntR"/>
    <property type="match status" value="1"/>
</dbReference>
<protein>
    <submittedName>
        <fullName evidence="7">PLP-dependent aminotransferase family protein</fullName>
    </submittedName>
</protein>
<dbReference type="InterPro" id="IPR015424">
    <property type="entry name" value="PyrdxlP-dep_Trfase"/>
</dbReference>
<dbReference type="RefSeq" id="WP_320508719.1">
    <property type="nucleotide sequence ID" value="NZ_JAXCLW010000003.1"/>
</dbReference>
<dbReference type="SUPFAM" id="SSF46785">
    <property type="entry name" value="Winged helix' DNA-binding domain"/>
    <property type="match status" value="1"/>
</dbReference>
<dbReference type="CDD" id="cd07377">
    <property type="entry name" value="WHTH_GntR"/>
    <property type="match status" value="1"/>
</dbReference>
<evidence type="ECO:0000313" key="7">
    <source>
        <dbReference type="EMBL" id="MDY0883645.1"/>
    </source>
</evidence>
<comment type="caution">
    <text evidence="7">The sequence shown here is derived from an EMBL/GenBank/DDBJ whole genome shotgun (WGS) entry which is preliminary data.</text>
</comment>
<evidence type="ECO:0000256" key="2">
    <source>
        <dbReference type="ARBA" id="ARBA00022898"/>
    </source>
</evidence>
<accession>A0ABU5EBA4</accession>
<comment type="similarity">
    <text evidence="1">In the C-terminal section; belongs to the class-I pyridoxal-phosphate-dependent aminotransferase family.</text>
</comment>
<dbReference type="InterPro" id="IPR015421">
    <property type="entry name" value="PyrdxlP-dep_Trfase_major"/>
</dbReference>
<evidence type="ECO:0000313" key="8">
    <source>
        <dbReference type="Proteomes" id="UP001279642"/>
    </source>
</evidence>
<dbReference type="CDD" id="cd00609">
    <property type="entry name" value="AAT_like"/>
    <property type="match status" value="1"/>
</dbReference>
<dbReference type="SUPFAM" id="SSF53383">
    <property type="entry name" value="PLP-dependent transferases"/>
    <property type="match status" value="1"/>
</dbReference>
<dbReference type="InterPro" id="IPR004839">
    <property type="entry name" value="Aminotransferase_I/II_large"/>
</dbReference>
<keyword evidence="7" id="KW-0808">Transferase</keyword>
<dbReference type="Proteomes" id="UP001279642">
    <property type="component" value="Unassembled WGS sequence"/>
</dbReference>
<dbReference type="Pfam" id="PF00155">
    <property type="entry name" value="Aminotran_1_2"/>
    <property type="match status" value="1"/>
</dbReference>
<evidence type="ECO:0000256" key="3">
    <source>
        <dbReference type="ARBA" id="ARBA00023015"/>
    </source>
</evidence>
<reference evidence="7 8" key="1">
    <citation type="journal article" date="2016" name="Antonie Van Leeuwenhoek">
        <title>Dongia soli sp. nov., isolated from soil from Dokdo, Korea.</title>
        <authorList>
            <person name="Kim D.U."/>
            <person name="Lee H."/>
            <person name="Kim H."/>
            <person name="Kim S.G."/>
            <person name="Ka J.O."/>
        </authorList>
    </citation>
    <scope>NUCLEOTIDE SEQUENCE [LARGE SCALE GENOMIC DNA]</scope>
    <source>
        <strain evidence="7 8">D78</strain>
    </source>
</reference>
<keyword evidence="4" id="KW-0238">DNA-binding</keyword>
<dbReference type="InterPro" id="IPR036388">
    <property type="entry name" value="WH-like_DNA-bd_sf"/>
</dbReference>
<dbReference type="PANTHER" id="PTHR46577">
    <property type="entry name" value="HTH-TYPE TRANSCRIPTIONAL REGULATORY PROTEIN GABR"/>
    <property type="match status" value="1"/>
</dbReference>
<evidence type="ECO:0000256" key="4">
    <source>
        <dbReference type="ARBA" id="ARBA00023125"/>
    </source>
</evidence>
<keyword evidence="3" id="KW-0805">Transcription regulation</keyword>
<evidence type="ECO:0000259" key="6">
    <source>
        <dbReference type="PROSITE" id="PS50949"/>
    </source>
</evidence>
<evidence type="ECO:0000256" key="1">
    <source>
        <dbReference type="ARBA" id="ARBA00005384"/>
    </source>
</evidence>
<dbReference type="InterPro" id="IPR036390">
    <property type="entry name" value="WH_DNA-bd_sf"/>
</dbReference>
<dbReference type="Gene3D" id="3.40.640.10">
    <property type="entry name" value="Type I PLP-dependent aspartate aminotransferase-like (Major domain)"/>
    <property type="match status" value="1"/>
</dbReference>
<name>A0ABU5EBA4_9PROT</name>
<proteinExistence type="inferred from homology"/>
<dbReference type="PANTHER" id="PTHR46577:SF1">
    <property type="entry name" value="HTH-TYPE TRANSCRIPTIONAL REGULATORY PROTEIN GABR"/>
    <property type="match status" value="1"/>
</dbReference>
<keyword evidence="7" id="KW-0032">Aminotransferase</keyword>
<dbReference type="InterPro" id="IPR000524">
    <property type="entry name" value="Tscrpt_reg_HTH_GntR"/>
</dbReference>
<sequence>MALKSLPFELDRSAKMPLSEQIRRGITAAIDNGVLAPGARLPSWLDLAAQLGVARGTVRSAYEKLIDAQLIVSSRASGTYVAERPSIVALPEVPDAVGWVLEMYRDAAAGPAIFQMGIPASDRFPAKLFSRIRAQAVRTETSKPAHYPTPQGELELRREIAAHLAIARGIACSPSQIIITAGFAAGLGLALRVLGLEGRRCWFEDPGFPVTRRGVELARLIPVPVAVDENGIDVDDGIRRAGDAALAVVTPGQQAPLGPTLALTRRLRLLDWAAERGAWIIEDDYLGELQLRGRAAPALASLDRAGRVIHIGSFSKTISPSLRLGFIVVPAALAAQFAETAACLAPAPGPSVQLATAEFMRDGHYMRHLRHMKRVYATRRDALTACLERRGHKVQIGGLAALLRLPEGTPDIAIAREASAYGLAPAPLSPWYATLKAARPGLLLGIGTVPEQRLKSACDRLCRIIEQFAAA</sequence>
<feature type="domain" description="HTH gntR-type" evidence="6">
    <location>
        <begin position="16"/>
        <end position="84"/>
    </location>
</feature>
<organism evidence="7 8">
    <name type="scientific">Dongia soli</name>
    <dbReference type="NCBI Taxonomy" id="600628"/>
    <lineage>
        <taxon>Bacteria</taxon>
        <taxon>Pseudomonadati</taxon>
        <taxon>Pseudomonadota</taxon>
        <taxon>Alphaproteobacteria</taxon>
        <taxon>Rhodospirillales</taxon>
        <taxon>Dongiaceae</taxon>
        <taxon>Dongia</taxon>
    </lineage>
</organism>
<gene>
    <name evidence="7" type="ORF">SMD27_12385</name>
</gene>
<dbReference type="Gene3D" id="1.10.10.10">
    <property type="entry name" value="Winged helix-like DNA-binding domain superfamily/Winged helix DNA-binding domain"/>
    <property type="match status" value="1"/>
</dbReference>